<evidence type="ECO:0000256" key="4">
    <source>
        <dbReference type="ARBA" id="ARBA00022723"/>
    </source>
</evidence>
<dbReference type="PIRSF" id="PIRSF037489">
    <property type="entry name" value="UCP037489_NIF3_YqfO"/>
    <property type="match status" value="1"/>
</dbReference>
<dbReference type="PANTHER" id="PTHR13799:SF14">
    <property type="entry name" value="GTP CYCLOHYDROLASE 1 TYPE 2 HOMOLOG"/>
    <property type="match status" value="1"/>
</dbReference>
<dbReference type="AlphaFoldDB" id="A0A2V1N0P1"/>
<evidence type="ECO:0000256" key="3">
    <source>
        <dbReference type="ARBA" id="ARBA00022112"/>
    </source>
</evidence>
<gene>
    <name evidence="7" type="ORF">DCM90_00995</name>
</gene>
<dbReference type="Proteomes" id="UP000245080">
    <property type="component" value="Unassembled WGS sequence"/>
</dbReference>
<dbReference type="SUPFAM" id="SSF102705">
    <property type="entry name" value="NIF3 (NGG1p interacting factor 3)-like"/>
    <property type="match status" value="1"/>
</dbReference>
<evidence type="ECO:0000256" key="5">
    <source>
        <dbReference type="PIRNR" id="PIRNR037489"/>
    </source>
</evidence>
<dbReference type="PANTHER" id="PTHR13799">
    <property type="entry name" value="NGG1 INTERACTING FACTOR 3"/>
    <property type="match status" value="1"/>
</dbReference>
<dbReference type="NCBIfam" id="TIGR00486">
    <property type="entry name" value="YbgI_SA1388"/>
    <property type="match status" value="1"/>
</dbReference>
<dbReference type="GO" id="GO:0046872">
    <property type="term" value="F:metal ion binding"/>
    <property type="evidence" value="ECO:0007669"/>
    <property type="project" value="UniProtKB-UniRule"/>
</dbReference>
<organism evidence="7 8">
    <name type="scientific">Levilactobacillus bambusae</name>
    <dbReference type="NCBI Taxonomy" id="2024736"/>
    <lineage>
        <taxon>Bacteria</taxon>
        <taxon>Bacillati</taxon>
        <taxon>Bacillota</taxon>
        <taxon>Bacilli</taxon>
        <taxon>Lactobacillales</taxon>
        <taxon>Lactobacillaceae</taxon>
        <taxon>Levilactobacillus</taxon>
    </lineage>
</organism>
<evidence type="ECO:0000256" key="6">
    <source>
        <dbReference type="PIRSR" id="PIRSR602678-1"/>
    </source>
</evidence>
<sequence>MKASQLVQRFEQFAPRQIAEKNDPVGLQIGDLAAEIHKVMVTLDVRPEVVDEAIAQGADFIFSHHPVMFRPAKNLDLSDPQNAMYAKLIQHRITVYSAHTNLDSADGGMNDWLAEALDLHETVGLWDGVVEPEYLLCVHVPTIYADAIRLALVKAGTGETSSYTGGSYTSHGRSFFTLNEGANPAMGEVGEQNEVDEVAIEVRVSESQVTNVVDIINQVHPFDTPAYTLTPLARAGHQYSMGRVGNLASPTTVREFAERCKKIFQVNGLRLISHHPDQIVNRVAVLGGDGGKFYRLAQQKGADVYVTGDVYYHTGHDMLAAGMNAIDPGHHIEAICIPKLVTLFTRWSAQYDWNLEVSASSLNTDPFTFL</sequence>
<comment type="similarity">
    <text evidence="1 5">Belongs to the GTP cyclohydrolase I type 2/NIF3 family.</text>
</comment>
<feature type="binding site" evidence="6">
    <location>
        <position position="333"/>
    </location>
    <ligand>
        <name>a divalent metal cation</name>
        <dbReference type="ChEBI" id="CHEBI:60240"/>
        <label>1</label>
    </ligand>
</feature>
<comment type="caution">
    <text evidence="7">The sequence shown here is derived from an EMBL/GenBank/DDBJ whole genome shotgun (WGS) entry which is preliminary data.</text>
</comment>
<protein>
    <recommendedName>
        <fullName evidence="3 5">GTP cyclohydrolase 1 type 2 homolog</fullName>
    </recommendedName>
</protein>
<dbReference type="Gene3D" id="3.40.1390.30">
    <property type="entry name" value="NIF3 (NGG1p interacting factor 3)-like"/>
    <property type="match status" value="2"/>
</dbReference>
<evidence type="ECO:0000313" key="8">
    <source>
        <dbReference type="Proteomes" id="UP000245080"/>
    </source>
</evidence>
<feature type="binding site" evidence="6">
    <location>
        <position position="64"/>
    </location>
    <ligand>
        <name>a divalent metal cation</name>
        <dbReference type="ChEBI" id="CHEBI:60240"/>
        <label>2</label>
    </ligand>
</feature>
<evidence type="ECO:0000256" key="2">
    <source>
        <dbReference type="ARBA" id="ARBA00011643"/>
    </source>
</evidence>
<comment type="subunit">
    <text evidence="2">Homohexamer.</text>
</comment>
<proteinExistence type="inferred from homology"/>
<evidence type="ECO:0000313" key="7">
    <source>
        <dbReference type="EMBL" id="PWG00784.1"/>
    </source>
</evidence>
<dbReference type="FunFam" id="3.40.1390.30:FF:000001">
    <property type="entry name" value="GTP cyclohydrolase 1 type 2"/>
    <property type="match status" value="1"/>
</dbReference>
<dbReference type="InterPro" id="IPR036069">
    <property type="entry name" value="DUF34/NIF3_sf"/>
</dbReference>
<dbReference type="EMBL" id="QCXQ01000001">
    <property type="protein sequence ID" value="PWG00784.1"/>
    <property type="molecule type" value="Genomic_DNA"/>
</dbReference>
<accession>A0A2V1N0P1</accession>
<dbReference type="InterPro" id="IPR002678">
    <property type="entry name" value="DUF34/NIF3"/>
</dbReference>
<feature type="binding site" evidence="6">
    <location>
        <position position="65"/>
    </location>
    <ligand>
        <name>a divalent metal cation</name>
        <dbReference type="ChEBI" id="CHEBI:60240"/>
        <label>1</label>
    </ligand>
</feature>
<dbReference type="GO" id="GO:0005737">
    <property type="term" value="C:cytoplasm"/>
    <property type="evidence" value="ECO:0007669"/>
    <property type="project" value="TreeGrafter"/>
</dbReference>
<keyword evidence="4 5" id="KW-0479">Metal-binding</keyword>
<dbReference type="Pfam" id="PF01784">
    <property type="entry name" value="DUF34_NIF3"/>
    <property type="match status" value="1"/>
</dbReference>
<dbReference type="InterPro" id="IPR017221">
    <property type="entry name" value="DUF34/NIF3_bac"/>
</dbReference>
<dbReference type="OrthoDB" id="9792792at2"/>
<dbReference type="RefSeq" id="WP_109249497.1">
    <property type="nucleotide sequence ID" value="NZ_QCXQ01000001.1"/>
</dbReference>
<evidence type="ECO:0000256" key="1">
    <source>
        <dbReference type="ARBA" id="ARBA00006964"/>
    </source>
</evidence>
<feature type="binding site" evidence="6">
    <location>
        <position position="330"/>
    </location>
    <ligand>
        <name>a divalent metal cation</name>
        <dbReference type="ChEBI" id="CHEBI:60240"/>
        <label>1</label>
    </ligand>
</feature>
<reference evidence="7 8" key="1">
    <citation type="journal article" date="2018" name="Int. J. Syst. Evol. Microbiol.">
        <title>Lactobacillus bambusae sp. nov., isolated from a traditional fermented Ma-bamboo shoots of Taiwan.</title>
        <authorList>
            <person name="Wang L.-T."/>
        </authorList>
    </citation>
    <scope>NUCLEOTIDE SEQUENCE [LARGE SCALE GENOMIC DNA]</scope>
    <source>
        <strain evidence="7 8">BS-W1</strain>
    </source>
</reference>
<keyword evidence="8" id="KW-1185">Reference proteome</keyword>
<feature type="binding site" evidence="6">
    <location>
        <position position="103"/>
    </location>
    <ligand>
        <name>a divalent metal cation</name>
        <dbReference type="ChEBI" id="CHEBI:60240"/>
        <label>1</label>
    </ligand>
</feature>
<name>A0A2V1N0P1_9LACO</name>